<evidence type="ECO:0000313" key="2">
    <source>
        <dbReference type="EMBL" id="TNN66820.1"/>
    </source>
</evidence>
<dbReference type="EMBL" id="SRLO01000213">
    <property type="protein sequence ID" value="TNN66820.1"/>
    <property type="molecule type" value="Genomic_DNA"/>
</dbReference>
<evidence type="ECO:0000313" key="3">
    <source>
        <dbReference type="Proteomes" id="UP000314294"/>
    </source>
</evidence>
<dbReference type="Proteomes" id="UP000314294">
    <property type="component" value="Unassembled WGS sequence"/>
</dbReference>
<proteinExistence type="predicted"/>
<reference evidence="2 3" key="1">
    <citation type="submission" date="2019-03" db="EMBL/GenBank/DDBJ databases">
        <title>First draft genome of Liparis tanakae, snailfish: a comprehensive survey of snailfish specific genes.</title>
        <authorList>
            <person name="Kim W."/>
            <person name="Song I."/>
            <person name="Jeong J.-H."/>
            <person name="Kim D."/>
            <person name="Kim S."/>
            <person name="Ryu S."/>
            <person name="Song J.Y."/>
            <person name="Lee S.K."/>
        </authorList>
    </citation>
    <scope>NUCLEOTIDE SEQUENCE [LARGE SCALE GENOMIC DNA]</scope>
    <source>
        <tissue evidence="2">Muscle</tissue>
    </source>
</reference>
<organism evidence="2 3">
    <name type="scientific">Liparis tanakae</name>
    <name type="common">Tanaka's snailfish</name>
    <dbReference type="NCBI Taxonomy" id="230148"/>
    <lineage>
        <taxon>Eukaryota</taxon>
        <taxon>Metazoa</taxon>
        <taxon>Chordata</taxon>
        <taxon>Craniata</taxon>
        <taxon>Vertebrata</taxon>
        <taxon>Euteleostomi</taxon>
        <taxon>Actinopterygii</taxon>
        <taxon>Neopterygii</taxon>
        <taxon>Teleostei</taxon>
        <taxon>Neoteleostei</taxon>
        <taxon>Acanthomorphata</taxon>
        <taxon>Eupercaria</taxon>
        <taxon>Perciformes</taxon>
        <taxon>Cottioidei</taxon>
        <taxon>Cottales</taxon>
        <taxon>Liparidae</taxon>
        <taxon>Liparis</taxon>
    </lineage>
</organism>
<protein>
    <submittedName>
        <fullName evidence="2">Uncharacterized protein</fullName>
    </submittedName>
</protein>
<feature type="region of interest" description="Disordered" evidence="1">
    <location>
        <begin position="65"/>
        <end position="99"/>
    </location>
</feature>
<accession>A0A4Z2HMM5</accession>
<evidence type="ECO:0000256" key="1">
    <source>
        <dbReference type="SAM" id="MobiDB-lite"/>
    </source>
</evidence>
<feature type="region of interest" description="Disordered" evidence="1">
    <location>
        <begin position="1"/>
        <end position="51"/>
    </location>
</feature>
<feature type="compositionally biased region" description="Basic and acidic residues" evidence="1">
    <location>
        <begin position="1"/>
        <end position="20"/>
    </location>
</feature>
<comment type="caution">
    <text evidence="2">The sequence shown here is derived from an EMBL/GenBank/DDBJ whole genome shotgun (WGS) entry which is preliminary data.</text>
</comment>
<name>A0A4Z2HMM5_9TELE</name>
<keyword evidence="3" id="KW-1185">Reference proteome</keyword>
<sequence length="116" mass="12729">MKGWREGEKSRDKEGDEVSRKTVSSPESPELPGPQRHEESEAQTERLMGFRPRVAASVAPVLPVRVKGGGLSGESRLAARPGDDDAARRTDRPESSPKEVVHVVGEITHKLDKPRL</sequence>
<feature type="compositionally biased region" description="Basic and acidic residues" evidence="1">
    <location>
        <begin position="81"/>
        <end position="99"/>
    </location>
</feature>
<gene>
    <name evidence="2" type="ORF">EYF80_022889</name>
</gene>
<dbReference type="AlphaFoldDB" id="A0A4Z2HMM5"/>
<feature type="compositionally biased region" description="Basic and acidic residues" evidence="1">
    <location>
        <begin position="35"/>
        <end position="44"/>
    </location>
</feature>